<dbReference type="AlphaFoldDB" id="A0ABD5P2K2"/>
<comment type="caution">
    <text evidence="5">The sequence shown here is derived from an EMBL/GenBank/DDBJ whole genome shotgun (WGS) entry which is preliminary data.</text>
</comment>
<evidence type="ECO:0000256" key="2">
    <source>
        <dbReference type="ARBA" id="ARBA00033753"/>
    </source>
</evidence>
<feature type="compositionally biased region" description="Basic and acidic residues" evidence="3">
    <location>
        <begin position="155"/>
        <end position="168"/>
    </location>
</feature>
<evidence type="ECO:0000259" key="4">
    <source>
        <dbReference type="PROSITE" id="PS51668"/>
    </source>
</evidence>
<dbReference type="NCBIfam" id="TIGR00104">
    <property type="entry name" value="tRNA_TsaA"/>
    <property type="match status" value="1"/>
</dbReference>
<proteinExistence type="inferred from homology"/>
<dbReference type="InterPro" id="IPR023370">
    <property type="entry name" value="TrmO-like_N"/>
</dbReference>
<organism evidence="5 6">
    <name type="scientific">Natribaculum luteum</name>
    <dbReference type="NCBI Taxonomy" id="1586232"/>
    <lineage>
        <taxon>Archaea</taxon>
        <taxon>Methanobacteriati</taxon>
        <taxon>Methanobacteriota</taxon>
        <taxon>Stenosarchaea group</taxon>
        <taxon>Halobacteria</taxon>
        <taxon>Halobacteriales</taxon>
        <taxon>Natrialbaceae</taxon>
        <taxon>Natribaculum</taxon>
    </lineage>
</organism>
<evidence type="ECO:0000313" key="6">
    <source>
        <dbReference type="Proteomes" id="UP001595821"/>
    </source>
</evidence>
<comment type="similarity">
    <text evidence="2">Belongs to the tRNA methyltransferase O family.</text>
</comment>
<dbReference type="EMBL" id="JBHSDJ010000124">
    <property type="protein sequence ID" value="MFC4248522.1"/>
    <property type="molecule type" value="Genomic_DNA"/>
</dbReference>
<dbReference type="SUPFAM" id="SSF118196">
    <property type="entry name" value="YaeB-like"/>
    <property type="match status" value="1"/>
</dbReference>
<gene>
    <name evidence="5" type="primary">tsaA</name>
    <name evidence="5" type="ORF">ACFOZ7_16555</name>
</gene>
<dbReference type="PROSITE" id="PS51668">
    <property type="entry name" value="TSAA_2"/>
    <property type="match status" value="1"/>
</dbReference>
<accession>A0ABD5P2K2</accession>
<dbReference type="Pfam" id="PF01980">
    <property type="entry name" value="TrmO_N"/>
    <property type="match status" value="1"/>
</dbReference>
<dbReference type="GeneID" id="71853204"/>
<feature type="region of interest" description="Disordered" evidence="3">
    <location>
        <begin position="148"/>
        <end position="168"/>
    </location>
</feature>
<sequence length="168" mass="18102">MDEPIEYTPIGWIRTPFDDPAGMPIQSAATATEATVELEERFAPGVADLEEFSHAILVYHFHRGDPEPSLSVTPFLDEADRGVFATRAPVRPNRIGLSVVRVVAVEGATITVEGADVVDGTPLLDVKPFVPAFDAPEDADVGWLEGVDDPGAVTADERFADADETNRE</sequence>
<evidence type="ECO:0000256" key="1">
    <source>
        <dbReference type="ARBA" id="ARBA00022691"/>
    </source>
</evidence>
<dbReference type="PROSITE" id="PS01318">
    <property type="entry name" value="TSAA_1"/>
    <property type="match status" value="1"/>
</dbReference>
<keyword evidence="1" id="KW-0949">S-adenosyl-L-methionine</keyword>
<protein>
    <submittedName>
        <fullName evidence="5">tRNA (N6-threonylcarbamoyladenosine(37)-N6)-methyltransferase TrmO</fullName>
    </submittedName>
</protein>
<dbReference type="PANTHER" id="PTHR12818:SF0">
    <property type="entry name" value="TRNA (ADENINE(37)-N6)-METHYLTRANSFERASE"/>
    <property type="match status" value="1"/>
</dbReference>
<name>A0ABD5P2K2_9EURY</name>
<reference evidence="5 6" key="1">
    <citation type="journal article" date="2014" name="Int. J. Syst. Evol. Microbiol.">
        <title>Complete genome sequence of Corynebacterium casei LMG S-19264T (=DSM 44701T), isolated from a smear-ripened cheese.</title>
        <authorList>
            <consortium name="US DOE Joint Genome Institute (JGI-PGF)"/>
            <person name="Walter F."/>
            <person name="Albersmeier A."/>
            <person name="Kalinowski J."/>
            <person name="Ruckert C."/>
        </authorList>
    </citation>
    <scope>NUCLEOTIDE SEQUENCE [LARGE SCALE GENOMIC DNA]</scope>
    <source>
        <strain evidence="5 6">IBRC-M 10912</strain>
    </source>
</reference>
<dbReference type="InterPro" id="IPR040372">
    <property type="entry name" value="YaeB-like"/>
</dbReference>
<dbReference type="PANTHER" id="PTHR12818">
    <property type="entry name" value="TRNA (ADENINE(37)-N6)-METHYLTRANSFERASE"/>
    <property type="match status" value="1"/>
</dbReference>
<dbReference type="RefSeq" id="WP_246972824.1">
    <property type="nucleotide sequence ID" value="NZ_CP095397.1"/>
</dbReference>
<dbReference type="Gene3D" id="2.40.30.70">
    <property type="entry name" value="YaeB-like"/>
    <property type="match status" value="1"/>
</dbReference>
<feature type="domain" description="TsaA-like" evidence="4">
    <location>
        <begin position="7"/>
        <end position="138"/>
    </location>
</feature>
<dbReference type="InterPro" id="IPR023368">
    <property type="entry name" value="UPF0066_cons_site"/>
</dbReference>
<evidence type="ECO:0000256" key="3">
    <source>
        <dbReference type="SAM" id="MobiDB-lite"/>
    </source>
</evidence>
<dbReference type="InterPro" id="IPR036413">
    <property type="entry name" value="YaeB-like_sf"/>
</dbReference>
<evidence type="ECO:0000313" key="5">
    <source>
        <dbReference type="EMBL" id="MFC4248522.1"/>
    </source>
</evidence>
<dbReference type="Proteomes" id="UP001595821">
    <property type="component" value="Unassembled WGS sequence"/>
</dbReference>
<dbReference type="CDD" id="cd09281">
    <property type="entry name" value="UPF0066"/>
    <property type="match status" value="1"/>
</dbReference>
<dbReference type="InterPro" id="IPR036414">
    <property type="entry name" value="YaeB_N_sf"/>
</dbReference>